<evidence type="ECO:0000313" key="1">
    <source>
        <dbReference type="EMBL" id="CAB4158502.1"/>
    </source>
</evidence>
<sequence>MHALLIRLRLATITTSRKDKYITDATIAANGAAADAGRWVNTLWPADALRPIRTAEANLRAHTYQKTSPFSDTGERLLPSAKFFDFMEKYRALESERAAKTQEFLDRYDHWLREAAAMRGTLNNPDDYPTVSEAARSFRCTLEHKALPAVEHLPDELRHVEELKASVQSQIDEGIATAKRDISMRIIKPLEAFLDRAHSDPSTITAATVKPIGEIADIVADLDFDGTYTATIAALRALHLDPAALRTEDWHLSQAKRAVDDILTNFLP</sequence>
<accession>A0A6J5NIF7</accession>
<organism evidence="1">
    <name type="scientific">uncultured Caudovirales phage</name>
    <dbReference type="NCBI Taxonomy" id="2100421"/>
    <lineage>
        <taxon>Viruses</taxon>
        <taxon>Duplodnaviria</taxon>
        <taxon>Heunggongvirae</taxon>
        <taxon>Uroviricota</taxon>
        <taxon>Caudoviricetes</taxon>
        <taxon>Peduoviridae</taxon>
        <taxon>Maltschvirus</taxon>
        <taxon>Maltschvirus maltsch</taxon>
    </lineage>
</organism>
<dbReference type="EMBL" id="LR796685">
    <property type="protein sequence ID" value="CAB4158502.1"/>
    <property type="molecule type" value="Genomic_DNA"/>
</dbReference>
<evidence type="ECO:0000313" key="2">
    <source>
        <dbReference type="EMBL" id="CAB5224414.1"/>
    </source>
</evidence>
<name>A0A6J5NIF7_9CAUD</name>
<proteinExistence type="predicted"/>
<reference evidence="1" key="1">
    <citation type="submission" date="2020-04" db="EMBL/GenBank/DDBJ databases">
        <authorList>
            <person name="Chiriac C."/>
            <person name="Salcher M."/>
            <person name="Ghai R."/>
            <person name="Kavagutti S V."/>
        </authorList>
    </citation>
    <scope>NUCLEOTIDE SEQUENCE</scope>
</reference>
<gene>
    <name evidence="1" type="ORF">UFOVP705_8</name>
    <name evidence="2" type="ORF">UFOVP736_73</name>
</gene>
<dbReference type="EMBL" id="LR798327">
    <property type="protein sequence ID" value="CAB5224414.1"/>
    <property type="molecule type" value="Genomic_DNA"/>
</dbReference>
<protein>
    <submittedName>
        <fullName evidence="1">Uncharacterized protein</fullName>
    </submittedName>
</protein>